<sequence length="78" mass="9207">MEQGMVSGRVLVSDSTHLDRQHFTRKTVKIETQSNFDELDEAVTQDREEHGEKPLAKKEKEEWKTVRKRTHPKVEVYV</sequence>
<protein>
    <submittedName>
        <fullName evidence="2">Uncharacterized protein</fullName>
    </submittedName>
</protein>
<dbReference type="Proteomes" id="UP000741863">
    <property type="component" value="Unassembled WGS sequence"/>
</dbReference>
<accession>A0ABS2PG48</accession>
<feature type="region of interest" description="Disordered" evidence="1">
    <location>
        <begin position="43"/>
        <end position="64"/>
    </location>
</feature>
<feature type="compositionally biased region" description="Basic and acidic residues" evidence="1">
    <location>
        <begin position="44"/>
        <end position="64"/>
    </location>
</feature>
<evidence type="ECO:0000256" key="1">
    <source>
        <dbReference type="SAM" id="MobiDB-lite"/>
    </source>
</evidence>
<evidence type="ECO:0000313" key="3">
    <source>
        <dbReference type="Proteomes" id="UP000741863"/>
    </source>
</evidence>
<gene>
    <name evidence="2" type="ORF">JOD17_003329</name>
</gene>
<organism evidence="2 3">
    <name type="scientific">Geomicrobium sediminis</name>
    <dbReference type="NCBI Taxonomy" id="1347788"/>
    <lineage>
        <taxon>Bacteria</taxon>
        <taxon>Bacillati</taxon>
        <taxon>Bacillota</taxon>
        <taxon>Bacilli</taxon>
        <taxon>Bacillales</taxon>
        <taxon>Geomicrobium</taxon>
    </lineage>
</organism>
<proteinExistence type="predicted"/>
<dbReference type="EMBL" id="JAFBEC010000010">
    <property type="protein sequence ID" value="MBM7634227.1"/>
    <property type="molecule type" value="Genomic_DNA"/>
</dbReference>
<name>A0ABS2PG48_9BACL</name>
<comment type="caution">
    <text evidence="2">The sequence shown here is derived from an EMBL/GenBank/DDBJ whole genome shotgun (WGS) entry which is preliminary data.</text>
</comment>
<keyword evidence="3" id="KW-1185">Reference proteome</keyword>
<reference evidence="2 3" key="1">
    <citation type="submission" date="2021-01" db="EMBL/GenBank/DDBJ databases">
        <title>Genomic Encyclopedia of Type Strains, Phase IV (KMG-IV): sequencing the most valuable type-strain genomes for metagenomic binning, comparative biology and taxonomic classification.</title>
        <authorList>
            <person name="Goeker M."/>
        </authorList>
    </citation>
    <scope>NUCLEOTIDE SEQUENCE [LARGE SCALE GENOMIC DNA]</scope>
    <source>
        <strain evidence="2 3">DSM 25540</strain>
    </source>
</reference>
<evidence type="ECO:0000313" key="2">
    <source>
        <dbReference type="EMBL" id="MBM7634227.1"/>
    </source>
</evidence>